<proteinExistence type="predicted"/>
<keyword evidence="1" id="KW-0472">Membrane</keyword>
<gene>
    <name evidence="3" type="ORF">M2127_001240</name>
</gene>
<evidence type="ECO:0000313" key="3">
    <source>
        <dbReference type="EMBL" id="MDH6503936.1"/>
    </source>
</evidence>
<dbReference type="InterPro" id="IPR036737">
    <property type="entry name" value="OmpA-like_sf"/>
</dbReference>
<reference evidence="3" key="1">
    <citation type="submission" date="2023-04" db="EMBL/GenBank/DDBJ databases">
        <title>Genome Encyclopedia of Bacteria and Archaea VI: Functional Genomics of Type Strains.</title>
        <authorList>
            <person name="Whitman W."/>
        </authorList>
    </citation>
    <scope>NUCLEOTIDE SEQUENCE</scope>
    <source>
        <strain evidence="3">Enz.4-51</strain>
    </source>
</reference>
<sequence>MRFGKQIFIALMMLVLGSLVGCVTESSYNNLDRAYSQLQQAYQGDEVEIRKLQGELRITIKDKILFPEGGFNLNAKADQVLAKMAPTLSGFKNTKVVVKGYTDNVPVGADMHKYGIRTNLDLSSKRADNVVDYLIKKGVSQSLISAQGMGESNPVASNATAEGRAQNRRIEITLVGPGN</sequence>
<accession>A0AA43S6L1</accession>
<comment type="caution">
    <text evidence="3">The sequence shown here is derived from an EMBL/GenBank/DDBJ whole genome shotgun (WGS) entry which is preliminary data.</text>
</comment>
<dbReference type="Proteomes" id="UP001161160">
    <property type="component" value="Unassembled WGS sequence"/>
</dbReference>
<dbReference type="EMBL" id="JARXYA010000005">
    <property type="protein sequence ID" value="MDH6503936.1"/>
    <property type="molecule type" value="Genomic_DNA"/>
</dbReference>
<dbReference type="PANTHER" id="PTHR30329">
    <property type="entry name" value="STATOR ELEMENT OF FLAGELLAR MOTOR COMPLEX"/>
    <property type="match status" value="1"/>
</dbReference>
<name>A0AA43S6L1_9BURK</name>
<dbReference type="Pfam" id="PF00691">
    <property type="entry name" value="OmpA"/>
    <property type="match status" value="1"/>
</dbReference>
<dbReference type="PANTHER" id="PTHR30329:SF21">
    <property type="entry name" value="LIPOPROTEIN YIAD-RELATED"/>
    <property type="match status" value="1"/>
</dbReference>
<evidence type="ECO:0000256" key="1">
    <source>
        <dbReference type="PROSITE-ProRule" id="PRU00473"/>
    </source>
</evidence>
<dbReference type="RefSeq" id="WP_280756731.1">
    <property type="nucleotide sequence ID" value="NZ_JARXXW010000004.1"/>
</dbReference>
<evidence type="ECO:0000313" key="4">
    <source>
        <dbReference type="Proteomes" id="UP001161160"/>
    </source>
</evidence>
<dbReference type="CDD" id="cd07185">
    <property type="entry name" value="OmpA_C-like"/>
    <property type="match status" value="1"/>
</dbReference>
<evidence type="ECO:0000259" key="2">
    <source>
        <dbReference type="PROSITE" id="PS51123"/>
    </source>
</evidence>
<organism evidence="3 4">
    <name type="scientific">Polynucleobacter sphagniphilus</name>
    <dbReference type="NCBI Taxonomy" id="1743169"/>
    <lineage>
        <taxon>Bacteria</taxon>
        <taxon>Pseudomonadati</taxon>
        <taxon>Pseudomonadota</taxon>
        <taxon>Betaproteobacteria</taxon>
        <taxon>Burkholderiales</taxon>
        <taxon>Burkholderiaceae</taxon>
        <taxon>Polynucleobacter</taxon>
    </lineage>
</organism>
<keyword evidence="4" id="KW-1185">Reference proteome</keyword>
<dbReference type="PROSITE" id="PS51257">
    <property type="entry name" value="PROKAR_LIPOPROTEIN"/>
    <property type="match status" value="1"/>
</dbReference>
<dbReference type="AlphaFoldDB" id="A0AA43S6L1"/>
<feature type="domain" description="OmpA-like" evidence="2">
    <location>
        <begin position="53"/>
        <end position="178"/>
    </location>
</feature>
<dbReference type="InterPro" id="IPR050330">
    <property type="entry name" value="Bact_OuterMem_StrucFunc"/>
</dbReference>
<dbReference type="SUPFAM" id="SSF103088">
    <property type="entry name" value="OmpA-like"/>
    <property type="match status" value="1"/>
</dbReference>
<protein>
    <submittedName>
        <fullName evidence="3">Chemotaxis protein MotB</fullName>
    </submittedName>
</protein>
<dbReference type="GO" id="GO:0016020">
    <property type="term" value="C:membrane"/>
    <property type="evidence" value="ECO:0007669"/>
    <property type="project" value="UniProtKB-UniRule"/>
</dbReference>
<dbReference type="Gene3D" id="3.30.1330.60">
    <property type="entry name" value="OmpA-like domain"/>
    <property type="match status" value="1"/>
</dbReference>
<dbReference type="PROSITE" id="PS51123">
    <property type="entry name" value="OMPA_2"/>
    <property type="match status" value="1"/>
</dbReference>
<dbReference type="InterPro" id="IPR006665">
    <property type="entry name" value="OmpA-like"/>
</dbReference>